<sequence length="157" mass="16293">MRTAVLRINVDPAGQLTAAQMADGSAELRAHAASIPAQLMDDDPAARPTGGREVRLLVETDDPDAAMGEAVRVCAAAFGTAPVAGVVTFASRGTDDDAHGVLAGFGVTGEITRAPDADGFDVVSVTLLESDLERVPESRIHTALEASLNCEVRILTR</sequence>
<gene>
    <name evidence="1" type="ORF">HGB38_02835</name>
</gene>
<organism evidence="1 2">
    <name type="scientific">Nocardia gamkensis</name>
    <dbReference type="NCBI Taxonomy" id="352869"/>
    <lineage>
        <taxon>Bacteria</taxon>
        <taxon>Bacillati</taxon>
        <taxon>Actinomycetota</taxon>
        <taxon>Actinomycetes</taxon>
        <taxon>Mycobacteriales</taxon>
        <taxon>Nocardiaceae</taxon>
        <taxon>Nocardia</taxon>
    </lineage>
</organism>
<dbReference type="RefSeq" id="WP_062972116.1">
    <property type="nucleotide sequence ID" value="NZ_JAAXOS010000001.1"/>
</dbReference>
<accession>A0A7X6KZS5</accession>
<protein>
    <submittedName>
        <fullName evidence="1">Uncharacterized protein</fullName>
    </submittedName>
</protein>
<comment type="caution">
    <text evidence="1">The sequence shown here is derived from an EMBL/GenBank/DDBJ whole genome shotgun (WGS) entry which is preliminary data.</text>
</comment>
<dbReference type="AlphaFoldDB" id="A0A7X6KZS5"/>
<name>A0A7X6KZS5_9NOCA</name>
<evidence type="ECO:0000313" key="1">
    <source>
        <dbReference type="EMBL" id="NKY25171.1"/>
    </source>
</evidence>
<reference evidence="1 2" key="1">
    <citation type="submission" date="2020-04" db="EMBL/GenBank/DDBJ databases">
        <title>MicrobeNet Type strains.</title>
        <authorList>
            <person name="Nicholson A.C."/>
        </authorList>
    </citation>
    <scope>NUCLEOTIDE SEQUENCE [LARGE SCALE GENOMIC DNA]</scope>
    <source>
        <strain evidence="1 2">DSM 44956</strain>
    </source>
</reference>
<dbReference type="Proteomes" id="UP000540698">
    <property type="component" value="Unassembled WGS sequence"/>
</dbReference>
<dbReference type="EMBL" id="JAAXOS010000001">
    <property type="protein sequence ID" value="NKY25171.1"/>
    <property type="molecule type" value="Genomic_DNA"/>
</dbReference>
<keyword evidence="2" id="KW-1185">Reference proteome</keyword>
<evidence type="ECO:0000313" key="2">
    <source>
        <dbReference type="Proteomes" id="UP000540698"/>
    </source>
</evidence>
<proteinExistence type="predicted"/>